<dbReference type="SMART" id="SM00369">
    <property type="entry name" value="LRR_TYP"/>
    <property type="match status" value="4"/>
</dbReference>
<dbReference type="PROSITE" id="PS50835">
    <property type="entry name" value="IG_LIKE"/>
    <property type="match status" value="1"/>
</dbReference>
<dbReference type="PANTHER" id="PTHR24369:SF210">
    <property type="entry name" value="CHAOPTIN-RELATED"/>
    <property type="match status" value="1"/>
</dbReference>
<dbReference type="SUPFAM" id="SSF52058">
    <property type="entry name" value="L domain-like"/>
    <property type="match status" value="1"/>
</dbReference>
<dbReference type="InterPro" id="IPR032675">
    <property type="entry name" value="LRR_dom_sf"/>
</dbReference>
<feature type="compositionally biased region" description="Polar residues" evidence="4">
    <location>
        <begin position="430"/>
        <end position="448"/>
    </location>
</feature>
<evidence type="ECO:0000313" key="7">
    <source>
        <dbReference type="Proteomes" id="UP000838412"/>
    </source>
</evidence>
<evidence type="ECO:0000313" key="6">
    <source>
        <dbReference type="EMBL" id="CAH1259125.1"/>
    </source>
</evidence>
<reference evidence="6" key="1">
    <citation type="submission" date="2022-01" db="EMBL/GenBank/DDBJ databases">
        <authorList>
            <person name="Braso-Vives M."/>
        </authorList>
    </citation>
    <scope>NUCLEOTIDE SEQUENCE</scope>
</reference>
<feature type="domain" description="Ig-like" evidence="5">
    <location>
        <begin position="231"/>
        <end position="351"/>
    </location>
</feature>
<keyword evidence="3" id="KW-0677">Repeat</keyword>
<dbReference type="AlphaFoldDB" id="A0A8J9ZRS0"/>
<proteinExistence type="predicted"/>
<feature type="region of interest" description="Disordered" evidence="4">
    <location>
        <begin position="390"/>
        <end position="491"/>
    </location>
</feature>
<keyword evidence="2" id="KW-0732">Signal</keyword>
<dbReference type="InterPro" id="IPR001611">
    <property type="entry name" value="Leu-rich_rpt"/>
</dbReference>
<dbReference type="PANTHER" id="PTHR24369">
    <property type="entry name" value="ANTIGEN BSP, PUTATIVE-RELATED"/>
    <property type="match status" value="1"/>
</dbReference>
<protein>
    <submittedName>
        <fullName evidence="6">LRFN5 protein</fullName>
    </submittedName>
</protein>
<evidence type="ECO:0000256" key="2">
    <source>
        <dbReference type="ARBA" id="ARBA00022729"/>
    </source>
</evidence>
<dbReference type="Proteomes" id="UP000838412">
    <property type="component" value="Chromosome 3"/>
</dbReference>
<dbReference type="OrthoDB" id="676979at2759"/>
<dbReference type="Gene3D" id="3.80.10.10">
    <property type="entry name" value="Ribonuclease Inhibitor"/>
    <property type="match status" value="1"/>
</dbReference>
<dbReference type="InterPro" id="IPR050541">
    <property type="entry name" value="LRR_TM_domain-containing"/>
</dbReference>
<dbReference type="Pfam" id="PF13855">
    <property type="entry name" value="LRR_8"/>
    <property type="match status" value="1"/>
</dbReference>
<feature type="region of interest" description="Disordered" evidence="4">
    <location>
        <begin position="287"/>
        <end position="306"/>
    </location>
</feature>
<accession>A0A8J9ZRS0</accession>
<keyword evidence="1" id="KW-0433">Leucine-rich repeat</keyword>
<name>A0A8J9ZRS0_BRALA</name>
<dbReference type="InterPro" id="IPR003591">
    <property type="entry name" value="Leu-rich_rpt_typical-subtyp"/>
</dbReference>
<keyword evidence="7" id="KW-1185">Reference proteome</keyword>
<feature type="compositionally biased region" description="Basic and acidic residues" evidence="4">
    <location>
        <begin position="468"/>
        <end position="484"/>
    </location>
</feature>
<evidence type="ECO:0000256" key="1">
    <source>
        <dbReference type="ARBA" id="ARBA00022614"/>
    </source>
</evidence>
<evidence type="ECO:0000256" key="3">
    <source>
        <dbReference type="ARBA" id="ARBA00022737"/>
    </source>
</evidence>
<sequence>MLQVAGHSDRNGKLKPLPDLDQLRTLVLGPGHIFTVERETLSAVPNLWGLSMGKNVIKTVGSWFGGIRKLEKLILSWNEIDEIKENAFQPLVRLEYLELRHNHLHAVEEWHFASLTNLDFLHLSYNNISHIAGKSFSSLSRLKALTLDHNKLSSLSNQWLQGLSTEKVFSEPFDMRVLRVDENPFRCTCALGNYNSLGSRVYKWSELKCRYPPSLSGRKIAGVFNEEMPCPPPTVEVSRQDHGVTLVCEVFWEKQPEIRWLDPSGKVVGERGSLDPCDGAVTTRLENECPTTQSPGPGTTHSTDDAGLPYIGKSTSTLRMSQQAYRCWTEGSFRCDVQSTAGNVFANLPLTKSSEESKQDQKQEDTVTAAVYTTTPARRNAKMTVKIVKTTDKNAPQDGSTPAADKAKRPTGMTAVYTSKPTRQIGRMTESMSKTTGKNPKQDGTTPATDKEQRPTAMTAVYTSKPTRQNERMTENMSKTTEKKPQHHSSS</sequence>
<dbReference type="GO" id="GO:0005886">
    <property type="term" value="C:plasma membrane"/>
    <property type="evidence" value="ECO:0007669"/>
    <property type="project" value="TreeGrafter"/>
</dbReference>
<feature type="compositionally biased region" description="Polar residues" evidence="4">
    <location>
        <begin position="289"/>
        <end position="301"/>
    </location>
</feature>
<evidence type="ECO:0000259" key="5">
    <source>
        <dbReference type="PROSITE" id="PS50835"/>
    </source>
</evidence>
<dbReference type="PROSITE" id="PS51450">
    <property type="entry name" value="LRR"/>
    <property type="match status" value="2"/>
</dbReference>
<organism evidence="6 7">
    <name type="scientific">Branchiostoma lanceolatum</name>
    <name type="common">Common lancelet</name>
    <name type="synonym">Amphioxus lanceolatum</name>
    <dbReference type="NCBI Taxonomy" id="7740"/>
    <lineage>
        <taxon>Eukaryota</taxon>
        <taxon>Metazoa</taxon>
        <taxon>Chordata</taxon>
        <taxon>Cephalochordata</taxon>
        <taxon>Leptocardii</taxon>
        <taxon>Amphioxiformes</taxon>
        <taxon>Branchiostomatidae</taxon>
        <taxon>Branchiostoma</taxon>
    </lineage>
</organism>
<dbReference type="InterPro" id="IPR007110">
    <property type="entry name" value="Ig-like_dom"/>
</dbReference>
<evidence type="ECO:0000256" key="4">
    <source>
        <dbReference type="SAM" id="MobiDB-lite"/>
    </source>
</evidence>
<dbReference type="EMBL" id="OV696688">
    <property type="protein sequence ID" value="CAH1259125.1"/>
    <property type="molecule type" value="Genomic_DNA"/>
</dbReference>
<gene>
    <name evidence="6" type="primary">LRFN5</name>
    <name evidence="6" type="ORF">BLAG_LOCUS16505</name>
</gene>